<dbReference type="SUPFAM" id="SSF51215">
    <property type="entry name" value="Regulatory protein AraC"/>
    <property type="match status" value="1"/>
</dbReference>
<feature type="region of interest" description="Disordered" evidence="4">
    <location>
        <begin position="1"/>
        <end position="20"/>
    </location>
</feature>
<evidence type="ECO:0000313" key="7">
    <source>
        <dbReference type="Proteomes" id="UP000190667"/>
    </source>
</evidence>
<evidence type="ECO:0000256" key="3">
    <source>
        <dbReference type="ARBA" id="ARBA00023163"/>
    </source>
</evidence>
<dbReference type="Pfam" id="PF12833">
    <property type="entry name" value="HTH_18"/>
    <property type="match status" value="1"/>
</dbReference>
<dbReference type="GO" id="GO:0043565">
    <property type="term" value="F:sequence-specific DNA binding"/>
    <property type="evidence" value="ECO:0007669"/>
    <property type="project" value="InterPro"/>
</dbReference>
<dbReference type="PANTHER" id="PTHR46796:SF2">
    <property type="entry name" value="TRANSCRIPTIONAL REGULATORY PROTEIN"/>
    <property type="match status" value="1"/>
</dbReference>
<dbReference type="EMBL" id="MRUL01000009">
    <property type="protein sequence ID" value="OON39346.1"/>
    <property type="molecule type" value="Genomic_DNA"/>
</dbReference>
<dbReference type="Proteomes" id="UP000190667">
    <property type="component" value="Unassembled WGS sequence"/>
</dbReference>
<gene>
    <name evidence="6" type="ORF">BTJ39_13770</name>
</gene>
<dbReference type="InterPro" id="IPR037923">
    <property type="entry name" value="HTH-like"/>
</dbReference>
<protein>
    <submittedName>
        <fullName evidence="6">AraC family transcriptional regulator</fullName>
    </submittedName>
</protein>
<dbReference type="InterPro" id="IPR018060">
    <property type="entry name" value="HTH_AraC"/>
</dbReference>
<feature type="domain" description="HTH araC/xylS-type" evidence="5">
    <location>
        <begin position="168"/>
        <end position="265"/>
    </location>
</feature>
<dbReference type="Gene3D" id="1.10.10.60">
    <property type="entry name" value="Homeodomain-like"/>
    <property type="match status" value="1"/>
</dbReference>
<keyword evidence="3" id="KW-0804">Transcription</keyword>
<evidence type="ECO:0000313" key="6">
    <source>
        <dbReference type="EMBL" id="OON39346.1"/>
    </source>
</evidence>
<dbReference type="GO" id="GO:0003700">
    <property type="term" value="F:DNA-binding transcription factor activity"/>
    <property type="evidence" value="ECO:0007669"/>
    <property type="project" value="InterPro"/>
</dbReference>
<reference evidence="6 7" key="1">
    <citation type="submission" date="2016-12" db="EMBL/GenBank/DDBJ databases">
        <title>Izhakiella australiana sp. nov. of genus Izhakiella isolated from Australian desert.</title>
        <authorList>
            <person name="Ji M."/>
        </authorList>
    </citation>
    <scope>NUCLEOTIDE SEQUENCE [LARGE SCALE GENOMIC DNA]</scope>
    <source>
        <strain evidence="6 7">D4N98</strain>
    </source>
</reference>
<keyword evidence="7" id="KW-1185">Reference proteome</keyword>
<dbReference type="Pfam" id="PF02311">
    <property type="entry name" value="AraC_binding"/>
    <property type="match status" value="1"/>
</dbReference>
<evidence type="ECO:0000256" key="1">
    <source>
        <dbReference type="ARBA" id="ARBA00023015"/>
    </source>
</evidence>
<dbReference type="SUPFAM" id="SSF46689">
    <property type="entry name" value="Homeodomain-like"/>
    <property type="match status" value="2"/>
</dbReference>
<dbReference type="OrthoDB" id="9809338at2"/>
<dbReference type="STRING" id="1926881.BTJ39_13770"/>
<comment type="caution">
    <text evidence="6">The sequence shown here is derived from an EMBL/GenBank/DDBJ whole genome shotgun (WGS) entry which is preliminary data.</text>
</comment>
<dbReference type="AlphaFoldDB" id="A0A1S8YKT5"/>
<organism evidence="6 7">
    <name type="scientific">Izhakiella australiensis</name>
    <dbReference type="NCBI Taxonomy" id="1926881"/>
    <lineage>
        <taxon>Bacteria</taxon>
        <taxon>Pseudomonadati</taxon>
        <taxon>Pseudomonadota</taxon>
        <taxon>Gammaproteobacteria</taxon>
        <taxon>Enterobacterales</taxon>
        <taxon>Erwiniaceae</taxon>
        <taxon>Izhakiella</taxon>
    </lineage>
</organism>
<feature type="compositionally biased region" description="Basic residues" evidence="4">
    <location>
        <begin position="1"/>
        <end position="10"/>
    </location>
</feature>
<name>A0A1S8YKT5_9GAMM</name>
<sequence length="267" mass="29267">MEKHLHHVRQHPPTIPGTESMSLLTGHAFPRHAHDQFGIGIFVQGSQRSWSNIGSVESAAGDVIMVNPAEIHDGLPLQGPRGWHMMYLNPEMVMGELREQPQTDNIIMRPVVSDAALGCAMRALFNEVLAATPDPIAAEQALLLCLMRITRYHAFTAAVREPLSPAITLAKEYIDDAPGNAISLSMLADLCGMTRFQLIRSFTREAGTTPHAYLIQARVRLAKRLLLAGHKPAGAALSAGFADQSHLTRAFRRQFGLTPGKYLHAML</sequence>
<accession>A0A1S8YKT5</accession>
<evidence type="ECO:0000256" key="2">
    <source>
        <dbReference type="ARBA" id="ARBA00023125"/>
    </source>
</evidence>
<dbReference type="PANTHER" id="PTHR46796">
    <property type="entry name" value="HTH-TYPE TRANSCRIPTIONAL ACTIVATOR RHAS-RELATED"/>
    <property type="match status" value="1"/>
</dbReference>
<dbReference type="InterPro" id="IPR050204">
    <property type="entry name" value="AraC_XylS_family_regulators"/>
</dbReference>
<dbReference type="InterPro" id="IPR009057">
    <property type="entry name" value="Homeodomain-like_sf"/>
</dbReference>
<dbReference type="InterPro" id="IPR003313">
    <property type="entry name" value="AraC-bd"/>
</dbReference>
<evidence type="ECO:0000256" key="4">
    <source>
        <dbReference type="SAM" id="MobiDB-lite"/>
    </source>
</evidence>
<proteinExistence type="predicted"/>
<dbReference type="PROSITE" id="PS01124">
    <property type="entry name" value="HTH_ARAC_FAMILY_2"/>
    <property type="match status" value="1"/>
</dbReference>
<keyword evidence="1" id="KW-0805">Transcription regulation</keyword>
<keyword evidence="2" id="KW-0238">DNA-binding</keyword>
<evidence type="ECO:0000259" key="5">
    <source>
        <dbReference type="PROSITE" id="PS01124"/>
    </source>
</evidence>
<dbReference type="SMART" id="SM00342">
    <property type="entry name" value="HTH_ARAC"/>
    <property type="match status" value="1"/>
</dbReference>